<organism evidence="3 4">
    <name type="scientific">Virgisporangium aliadipatigenens</name>
    <dbReference type="NCBI Taxonomy" id="741659"/>
    <lineage>
        <taxon>Bacteria</taxon>
        <taxon>Bacillati</taxon>
        <taxon>Actinomycetota</taxon>
        <taxon>Actinomycetes</taxon>
        <taxon>Micromonosporales</taxon>
        <taxon>Micromonosporaceae</taxon>
        <taxon>Virgisporangium</taxon>
    </lineage>
</organism>
<evidence type="ECO:0000313" key="4">
    <source>
        <dbReference type="Proteomes" id="UP000619260"/>
    </source>
</evidence>
<feature type="region of interest" description="Disordered" evidence="1">
    <location>
        <begin position="201"/>
        <end position="222"/>
    </location>
</feature>
<keyword evidence="2" id="KW-0812">Transmembrane</keyword>
<dbReference type="EMBL" id="BOPF01000013">
    <property type="protein sequence ID" value="GIJ46911.1"/>
    <property type="molecule type" value="Genomic_DNA"/>
</dbReference>
<evidence type="ECO:0000313" key="3">
    <source>
        <dbReference type="EMBL" id="GIJ46911.1"/>
    </source>
</evidence>
<dbReference type="Proteomes" id="UP000619260">
    <property type="component" value="Unassembled WGS sequence"/>
</dbReference>
<sequence length="222" mass="23473">MRPYIRRLFSPTGFVLVGLMLFLPFLTLACEGGDRSERIALEVTYTGSDLVFGGPADVSVAQTEGGVDSDGTATGTTDDEEFGARELTFGAEPFAVVAAVLLLVGLAAAFLPWARWRSWTAAAAAFLSGIGLLAAVLRTENRVAEALAPQLTEKVDPSFTGRVSKDQIFDALEFRYGFWLVVVLLAVLGFGNVLAAVPGKRPPAEEPAPEAPPQGAPEETTA</sequence>
<feature type="transmembrane region" description="Helical" evidence="2">
    <location>
        <begin position="119"/>
        <end position="137"/>
    </location>
</feature>
<keyword evidence="2" id="KW-1133">Transmembrane helix</keyword>
<feature type="transmembrane region" description="Helical" evidence="2">
    <location>
        <begin position="94"/>
        <end position="112"/>
    </location>
</feature>
<dbReference type="PROSITE" id="PS51257">
    <property type="entry name" value="PROKAR_LIPOPROTEIN"/>
    <property type="match status" value="1"/>
</dbReference>
<feature type="transmembrane region" description="Helical" evidence="2">
    <location>
        <begin position="176"/>
        <end position="197"/>
    </location>
</feature>
<keyword evidence="4" id="KW-1185">Reference proteome</keyword>
<comment type="caution">
    <text evidence="3">The sequence shown here is derived from an EMBL/GenBank/DDBJ whole genome shotgun (WGS) entry which is preliminary data.</text>
</comment>
<proteinExistence type="predicted"/>
<dbReference type="RefSeq" id="WP_203900442.1">
    <property type="nucleotide sequence ID" value="NZ_BOPF01000013.1"/>
</dbReference>
<reference evidence="3" key="1">
    <citation type="submission" date="2021-01" db="EMBL/GenBank/DDBJ databases">
        <title>Whole genome shotgun sequence of Virgisporangium aliadipatigenens NBRC 105644.</title>
        <authorList>
            <person name="Komaki H."/>
            <person name="Tamura T."/>
        </authorList>
    </citation>
    <scope>NUCLEOTIDE SEQUENCE</scope>
    <source>
        <strain evidence="3">NBRC 105644</strain>
    </source>
</reference>
<accession>A0A8J3YN76</accession>
<evidence type="ECO:0000256" key="2">
    <source>
        <dbReference type="SAM" id="Phobius"/>
    </source>
</evidence>
<evidence type="ECO:0000256" key="1">
    <source>
        <dbReference type="SAM" id="MobiDB-lite"/>
    </source>
</evidence>
<dbReference type="AlphaFoldDB" id="A0A8J3YN76"/>
<feature type="compositionally biased region" description="Pro residues" evidence="1">
    <location>
        <begin position="205"/>
        <end position="215"/>
    </location>
</feature>
<protein>
    <submittedName>
        <fullName evidence="3">Uncharacterized protein</fullName>
    </submittedName>
</protein>
<gene>
    <name evidence="3" type="ORF">Val02_37970</name>
</gene>
<keyword evidence="2" id="KW-0472">Membrane</keyword>
<name>A0A8J3YN76_9ACTN</name>